<gene>
    <name evidence="1" type="ORF">MUS_4000</name>
</gene>
<accession>I2CB26</accession>
<sequence length="119" mass="14642">MLMNQLRLKEIYIEDGSRRKDDHSYLVCKKEDCEVHLNRRGNVVFLYETKDRMEQYKIQLSLTDKKLSFYWFAWDGGKFVRMFEKDWLKTKLFSRLLKNTYYISGQKQKFFLSERKTKT</sequence>
<organism evidence="1 2">
    <name type="scientific">Bacillus amyloliquefaciens (strain Y2)</name>
    <name type="common">Bacillus amyloliquefaciens subsp. plantarum (strain B9601-Y2)</name>
    <dbReference type="NCBI Taxonomy" id="1155777"/>
    <lineage>
        <taxon>Bacteria</taxon>
        <taxon>Bacillati</taxon>
        <taxon>Bacillota</taxon>
        <taxon>Bacilli</taxon>
        <taxon>Bacillales</taxon>
        <taxon>Bacillaceae</taxon>
        <taxon>Bacillus</taxon>
        <taxon>Bacillus amyloliquefaciens group</taxon>
    </lineage>
</organism>
<dbReference type="KEGG" id="bqy:MUS_4000"/>
<dbReference type="EMBL" id="CP003332">
    <property type="protein sequence ID" value="AFJ63850.1"/>
    <property type="molecule type" value="Genomic_DNA"/>
</dbReference>
<proteinExistence type="predicted"/>
<dbReference type="AlphaFoldDB" id="I2CB26"/>
<dbReference type="Proteomes" id="UP000002878">
    <property type="component" value="Chromosome"/>
</dbReference>
<dbReference type="HOGENOM" id="CLU_161175_0_0_9"/>
<evidence type="ECO:0000313" key="2">
    <source>
        <dbReference type="Proteomes" id="UP000002878"/>
    </source>
</evidence>
<reference evidence="1 2" key="1">
    <citation type="journal article" date="2012" name="J. Biotechnol.">
        <title>Genome sequence of the plant growth promoting strain Bacillus amyloliquefaciens subsp. plantarum B9601-Y2 and expression of mersacidin and other secondary metabolites.</title>
        <authorList>
            <person name="He P."/>
            <person name="Hao K."/>
            <person name="Blom J."/>
            <person name="Ruckert C."/>
            <person name="Vater J."/>
            <person name="Mao Z."/>
            <person name="Wu Y."/>
            <person name="Hou M."/>
            <person name="He P."/>
            <person name="He Y."/>
            <person name="Borriss R."/>
        </authorList>
    </citation>
    <scope>NUCLEOTIDE SEQUENCE [LARGE SCALE GENOMIC DNA]</scope>
    <source>
        <strain evidence="1">Y2</strain>
    </source>
</reference>
<name>I2CB26_BACAY</name>
<evidence type="ECO:0000313" key="1">
    <source>
        <dbReference type="EMBL" id="AFJ63850.1"/>
    </source>
</evidence>
<protein>
    <submittedName>
        <fullName evidence="1">Uncharacterized protein</fullName>
    </submittedName>
</protein>
<dbReference type="PATRIC" id="fig|1126211.3.peg.3808"/>